<dbReference type="OrthoDB" id="71319at2157"/>
<feature type="compositionally biased region" description="Basic residues" evidence="2">
    <location>
        <begin position="1"/>
        <end position="12"/>
    </location>
</feature>
<dbReference type="SUPFAM" id="SSF48371">
    <property type="entry name" value="ARM repeat"/>
    <property type="match status" value="1"/>
</dbReference>
<dbReference type="InterPro" id="IPR016024">
    <property type="entry name" value="ARM-type_fold"/>
</dbReference>
<accession>K2RDA9</accession>
<evidence type="ECO:0000313" key="4">
    <source>
        <dbReference type="Proteomes" id="UP000007360"/>
    </source>
</evidence>
<comment type="function">
    <text evidence="1">Catalyzes the hydroxylation of the N(6)-(4-aminobutyl)-L-lysine intermediate produced by deoxyhypusine synthase/DHPS on a critical lysine of the eukaryotic translation initiation factor 5A/eIF-5A. This is the second step of the post-translational modification of that lysine into an unusual amino acid residue named hypusine. Hypusination is unique to mature eIF-5A factor and is essential for its function.</text>
</comment>
<evidence type="ECO:0000313" key="3">
    <source>
        <dbReference type="EMBL" id="EKF86319.1"/>
    </source>
</evidence>
<protein>
    <recommendedName>
        <fullName evidence="5">HEAT repeat-containing protein</fullName>
    </recommendedName>
</protein>
<dbReference type="PROSITE" id="PS50077">
    <property type="entry name" value="HEAT_REPEAT"/>
    <property type="match status" value="1"/>
</dbReference>
<dbReference type="GO" id="GO:0016491">
    <property type="term" value="F:oxidoreductase activity"/>
    <property type="evidence" value="ECO:0007669"/>
    <property type="project" value="TreeGrafter"/>
</dbReference>
<reference evidence="3 4" key="1">
    <citation type="journal article" date="2012" name="J. Bacteriol.">
        <title>Draft genome sequence of Methanobacterium formicicum DSM 3637, an archaebacterium isolated from the methane producer amoeba Pelomyxa palustris.</title>
        <authorList>
            <person name="Gutierrez G."/>
        </authorList>
    </citation>
    <scope>NUCLEOTIDE SEQUENCE [LARGE SCALE GENOMIC DNA]</scope>
    <source>
        <strain evidence="4">DSM 3637 / PP1</strain>
    </source>
</reference>
<dbReference type="Pfam" id="PF13646">
    <property type="entry name" value="HEAT_2"/>
    <property type="match status" value="2"/>
</dbReference>
<organism evidence="3 4">
    <name type="scientific">Methanobacterium formicicum (strain DSM 3637 / PP1)</name>
    <dbReference type="NCBI Taxonomy" id="1204725"/>
    <lineage>
        <taxon>Archaea</taxon>
        <taxon>Methanobacteriati</taxon>
        <taxon>Methanobacteriota</taxon>
        <taxon>Methanomada group</taxon>
        <taxon>Methanobacteria</taxon>
        <taxon>Methanobacteriales</taxon>
        <taxon>Methanobacteriaceae</taxon>
        <taxon>Methanobacterium</taxon>
    </lineage>
</organism>
<dbReference type="Proteomes" id="UP000007360">
    <property type="component" value="Unassembled WGS sequence"/>
</dbReference>
<dbReference type="EMBL" id="AMPO01000003">
    <property type="protein sequence ID" value="EKF86319.1"/>
    <property type="molecule type" value="Genomic_DNA"/>
</dbReference>
<dbReference type="PANTHER" id="PTHR12697:SF5">
    <property type="entry name" value="DEOXYHYPUSINE HYDROXYLASE"/>
    <property type="match status" value="1"/>
</dbReference>
<dbReference type="Gene3D" id="1.25.10.10">
    <property type="entry name" value="Leucine-rich Repeat Variant"/>
    <property type="match status" value="2"/>
</dbReference>
<sequence>MNSNEKKKKNREKRGQISPNDTVPYADFSTEDLIEMLSAENPQERTISAVLLGNRNSKMVIMPLCIALKNERSLYSRIAISEALSQIGEPATPCLIQLLGEIGKNQETELPLKYFKKKSFPLVRDMAARTLVKIGEPATPYLIEVLGTGNKFKVQQAIDAIGAISAKTGDKRALNVLIALMKQVENLSAVESDRDQLTLWKITRALSGFQNSKEATYPLIAILKSDYEPPIIWEALRSLGQIQITTPEVLSLVESFIDDKQPEIRIAALNALNLLNKQI</sequence>
<evidence type="ECO:0008006" key="5">
    <source>
        <dbReference type="Google" id="ProtNLM"/>
    </source>
</evidence>
<comment type="caution">
    <text evidence="3">The sequence shown here is derived from an EMBL/GenBank/DDBJ whole genome shotgun (WGS) entry which is preliminary data.</text>
</comment>
<dbReference type="InterPro" id="IPR021133">
    <property type="entry name" value="HEAT_type_2"/>
</dbReference>
<gene>
    <name evidence="3" type="ORF">A994_05165</name>
</gene>
<name>K2RDA9_METFP</name>
<dbReference type="InterPro" id="IPR011989">
    <property type="entry name" value="ARM-like"/>
</dbReference>
<dbReference type="RefSeq" id="WP_004030287.1">
    <property type="nucleotide sequence ID" value="NZ_AMPO01000003.1"/>
</dbReference>
<proteinExistence type="predicted"/>
<keyword evidence="4" id="KW-1185">Reference proteome</keyword>
<dbReference type="AlphaFoldDB" id="K2RDA9"/>
<dbReference type="PANTHER" id="PTHR12697">
    <property type="entry name" value="PBS LYASE HEAT-LIKE PROTEIN"/>
    <property type="match status" value="1"/>
</dbReference>
<dbReference type="PATRIC" id="fig|1204725.3.peg.1038"/>
<feature type="region of interest" description="Disordered" evidence="2">
    <location>
        <begin position="1"/>
        <end position="25"/>
    </location>
</feature>
<evidence type="ECO:0000256" key="2">
    <source>
        <dbReference type="SAM" id="MobiDB-lite"/>
    </source>
</evidence>
<evidence type="ECO:0000256" key="1">
    <source>
        <dbReference type="ARBA" id="ARBA00045876"/>
    </source>
</evidence>